<protein>
    <submittedName>
        <fullName evidence="2">Uncharacterized protein</fullName>
    </submittedName>
</protein>
<keyword evidence="3" id="KW-1185">Reference proteome</keyword>
<proteinExistence type="predicted"/>
<dbReference type="RefSeq" id="WP_254006588.1">
    <property type="nucleotide sequence ID" value="NZ_OW659477.1"/>
</dbReference>
<evidence type="ECO:0000313" key="4">
    <source>
        <dbReference type="Proteomes" id="UP001154111"/>
    </source>
</evidence>
<accession>A0AAU9VIU4</accession>
<dbReference type="Proteomes" id="UP001154095">
    <property type="component" value="Chromosome"/>
</dbReference>
<reference evidence="2" key="1">
    <citation type="submission" date="2022-04" db="EMBL/GenBank/DDBJ databases">
        <authorList>
            <person name="Forde T."/>
        </authorList>
    </citation>
    <scope>NUCLEOTIDE SEQUENCE</scope>
    <source>
        <strain evidence="2">A18Y016a</strain>
        <strain evidence="1">A18Y020d</strain>
    </source>
</reference>
<dbReference type="AlphaFoldDB" id="A0AAU9VIU4"/>
<evidence type="ECO:0000313" key="3">
    <source>
        <dbReference type="Proteomes" id="UP001154095"/>
    </source>
</evidence>
<evidence type="ECO:0000313" key="2">
    <source>
        <dbReference type="EMBL" id="CAH2762779.1"/>
    </source>
</evidence>
<sequence length="248" mass="29813">MNILKKYHDQKRPKKEIKMLMDMNKMYNLGLNPKSDFDLLKLDVFQHSLETKKTFETEFERIRNEHLDMWDNLLFKERNFIVQCDIAPIKSKLKVFQVENENRVYIPFFDGLLNTLYDRETAILELPQYFKLYNDFQDRLIPINRYGLQPYIANMSSARCIAQNATDIVLFREDINTFYRYNLTECETYPLWTDKKLESGQIKDLADLILNLDETLLLDYCIVNELIKPRCIKKINKQRVKAEKKSRR</sequence>
<gene>
    <name evidence="2" type="ORF">ERYAMS2_01373</name>
    <name evidence="1" type="ORF">ERYAMS_01079</name>
</gene>
<dbReference type="EMBL" id="OW659496">
    <property type="protein sequence ID" value="CAH2762751.1"/>
    <property type="molecule type" value="Genomic_DNA"/>
</dbReference>
<organism evidence="2 4">
    <name type="scientific">Erysipelothrix amsterdamensis</name>
    <dbReference type="NCBI Taxonomy" id="2929157"/>
    <lineage>
        <taxon>Bacteria</taxon>
        <taxon>Bacillati</taxon>
        <taxon>Bacillota</taxon>
        <taxon>Erysipelotrichia</taxon>
        <taxon>Erysipelotrichales</taxon>
        <taxon>Erysipelotrichaceae</taxon>
        <taxon>Erysipelothrix</taxon>
    </lineage>
</organism>
<dbReference type="EMBL" id="OW659477">
    <property type="protein sequence ID" value="CAH2762779.1"/>
    <property type="molecule type" value="Genomic_DNA"/>
</dbReference>
<name>A0AAU9VIU4_9FIRM</name>
<dbReference type="Proteomes" id="UP001154111">
    <property type="component" value="Chromosome"/>
</dbReference>
<evidence type="ECO:0000313" key="1">
    <source>
        <dbReference type="EMBL" id="CAH2762751.1"/>
    </source>
</evidence>